<proteinExistence type="predicted"/>
<name>A0A0L8GHI8_OCTBM</name>
<evidence type="ECO:0000256" key="1">
    <source>
        <dbReference type="SAM" id="MobiDB-lite"/>
    </source>
</evidence>
<dbReference type="AlphaFoldDB" id="A0A0L8GHI8"/>
<dbReference type="EMBL" id="KQ421766">
    <property type="protein sequence ID" value="KOF76477.1"/>
    <property type="molecule type" value="Genomic_DNA"/>
</dbReference>
<protein>
    <submittedName>
        <fullName evidence="2">Uncharacterized protein</fullName>
    </submittedName>
</protein>
<feature type="region of interest" description="Disordered" evidence="1">
    <location>
        <begin position="76"/>
        <end position="95"/>
    </location>
</feature>
<reference evidence="2" key="1">
    <citation type="submission" date="2015-07" db="EMBL/GenBank/DDBJ databases">
        <title>MeaNS - Measles Nucleotide Surveillance Program.</title>
        <authorList>
            <person name="Tran T."/>
            <person name="Druce J."/>
        </authorList>
    </citation>
    <scope>NUCLEOTIDE SEQUENCE</scope>
    <source>
        <strain evidence="2">UCB-OBI-ISO-001</strain>
        <tissue evidence="2">Gonad</tissue>
    </source>
</reference>
<organism evidence="2">
    <name type="scientific">Octopus bimaculoides</name>
    <name type="common">California two-spotted octopus</name>
    <dbReference type="NCBI Taxonomy" id="37653"/>
    <lineage>
        <taxon>Eukaryota</taxon>
        <taxon>Metazoa</taxon>
        <taxon>Spiralia</taxon>
        <taxon>Lophotrochozoa</taxon>
        <taxon>Mollusca</taxon>
        <taxon>Cephalopoda</taxon>
        <taxon>Coleoidea</taxon>
        <taxon>Octopodiformes</taxon>
        <taxon>Octopoda</taxon>
        <taxon>Incirrata</taxon>
        <taxon>Octopodidae</taxon>
        <taxon>Octopus</taxon>
    </lineage>
</organism>
<sequence>MYTYLYMERHVRNDLYSTVHRRDVATTLLRCGALDVKEKKNAHQFENLSRKGHNLLNRSKYVELLLFSQFPPKMKDGTRRKKNITNKNFPLVNGK</sequence>
<accession>A0A0L8GHI8</accession>
<evidence type="ECO:0000313" key="2">
    <source>
        <dbReference type="EMBL" id="KOF76477.1"/>
    </source>
</evidence>
<gene>
    <name evidence="2" type="ORF">OCBIM_22033295mg</name>
</gene>